<evidence type="ECO:0000313" key="3">
    <source>
        <dbReference type="Proteomes" id="UP000279259"/>
    </source>
</evidence>
<dbReference type="STRING" id="1890683.A0A427YER5"/>
<evidence type="ECO:0000256" key="1">
    <source>
        <dbReference type="SAM" id="MobiDB-lite"/>
    </source>
</evidence>
<name>A0A427YER5_9TREE</name>
<dbReference type="PANTHER" id="PTHR38420">
    <property type="entry name" value="AP-4-A PHOSPHORYLASE II"/>
    <property type="match status" value="1"/>
</dbReference>
<dbReference type="PANTHER" id="PTHR38420:SF1">
    <property type="entry name" value="PUTATIVE (AFU_ORTHOLOGUE AFUA_5G14690)-RELATED"/>
    <property type="match status" value="1"/>
</dbReference>
<accession>A0A427YER5</accession>
<dbReference type="GO" id="GO:0005524">
    <property type="term" value="F:ATP binding"/>
    <property type="evidence" value="ECO:0007669"/>
    <property type="project" value="InterPro"/>
</dbReference>
<dbReference type="InterPro" id="IPR009163">
    <property type="entry name" value="Ap4A_phos1/2"/>
</dbReference>
<keyword evidence="3" id="KW-1185">Reference proteome</keyword>
<dbReference type="AlphaFoldDB" id="A0A427YER5"/>
<dbReference type="InterPro" id="IPR043171">
    <property type="entry name" value="Ap4A_phos1/2-like"/>
</dbReference>
<dbReference type="GO" id="GO:0003877">
    <property type="term" value="F:ATP:ADP adenylyltransferase activity"/>
    <property type="evidence" value="ECO:0007669"/>
    <property type="project" value="InterPro"/>
</dbReference>
<evidence type="ECO:0000313" key="2">
    <source>
        <dbReference type="EMBL" id="RSH89467.1"/>
    </source>
</evidence>
<proteinExistence type="predicted"/>
<dbReference type="GO" id="GO:0009117">
    <property type="term" value="P:nucleotide metabolic process"/>
    <property type="evidence" value="ECO:0007669"/>
    <property type="project" value="InterPro"/>
</dbReference>
<reference evidence="2 3" key="1">
    <citation type="submission" date="2018-11" db="EMBL/GenBank/DDBJ databases">
        <title>Genome sequence of Saitozyma podzolica DSM 27192.</title>
        <authorList>
            <person name="Aliyu H."/>
            <person name="Gorte O."/>
            <person name="Ochsenreither K."/>
        </authorList>
    </citation>
    <scope>NUCLEOTIDE SEQUENCE [LARGE SCALE GENOMIC DNA]</scope>
    <source>
        <strain evidence="2 3">DSM 27192</strain>
    </source>
</reference>
<dbReference type="OrthoDB" id="10267950at2759"/>
<feature type="compositionally biased region" description="Basic and acidic residues" evidence="1">
    <location>
        <begin position="78"/>
        <end position="100"/>
    </location>
</feature>
<gene>
    <name evidence="2" type="primary">APA2_1</name>
    <name evidence="2" type="ORF">EHS25_002016</name>
</gene>
<comment type="caution">
    <text evidence="2">The sequence shown here is derived from an EMBL/GenBank/DDBJ whole genome shotgun (WGS) entry which is preliminary data.</text>
</comment>
<protein>
    <submittedName>
        <fullName evidence="2">Bifunctional AP-4-A phosphorylase/ADP sulfurylase</fullName>
    </submittedName>
</protein>
<feature type="region of interest" description="Disordered" evidence="1">
    <location>
        <begin position="68"/>
        <end position="103"/>
    </location>
</feature>
<dbReference type="Gene3D" id="3.30.428.70">
    <property type="match status" value="1"/>
</dbReference>
<dbReference type="Proteomes" id="UP000279259">
    <property type="component" value="Unassembled WGS sequence"/>
</dbReference>
<sequence length="135" mass="15177">MAFPTNPVSPTEILSNLPAKFDQARSSGQLFFFPSEAKDVYAGGHRFNLRCCPALQDKARAKAEALEAVRRLGNGSPDPKRQKRDEDPERHSKQNQEEPFKPPYVPELFVGALEGLEGELGMSVLLNKVWHWCKL</sequence>
<dbReference type="EMBL" id="RSCD01000013">
    <property type="protein sequence ID" value="RSH89467.1"/>
    <property type="molecule type" value="Genomic_DNA"/>
</dbReference>
<organism evidence="2 3">
    <name type="scientific">Saitozyma podzolica</name>
    <dbReference type="NCBI Taxonomy" id="1890683"/>
    <lineage>
        <taxon>Eukaryota</taxon>
        <taxon>Fungi</taxon>
        <taxon>Dikarya</taxon>
        <taxon>Basidiomycota</taxon>
        <taxon>Agaricomycotina</taxon>
        <taxon>Tremellomycetes</taxon>
        <taxon>Tremellales</taxon>
        <taxon>Trimorphomycetaceae</taxon>
        <taxon>Saitozyma</taxon>
    </lineage>
</organism>